<comment type="caution">
    <text evidence="10">The sequence shown here is derived from an EMBL/GenBank/DDBJ whole genome shotgun (WGS) entry which is preliminary data.</text>
</comment>
<dbReference type="Pfam" id="PF00441">
    <property type="entry name" value="Acyl-CoA_dh_1"/>
    <property type="match status" value="1"/>
</dbReference>
<dbReference type="Gene3D" id="1.20.140.10">
    <property type="entry name" value="Butyryl-CoA Dehydrogenase, subunit A, domain 3"/>
    <property type="match status" value="1"/>
</dbReference>
<evidence type="ECO:0000256" key="1">
    <source>
        <dbReference type="ARBA" id="ARBA00001974"/>
    </source>
</evidence>
<evidence type="ECO:0000259" key="8">
    <source>
        <dbReference type="Pfam" id="PF02770"/>
    </source>
</evidence>
<dbReference type="GeneID" id="82321039"/>
<evidence type="ECO:0000256" key="2">
    <source>
        <dbReference type="ARBA" id="ARBA00009347"/>
    </source>
</evidence>
<dbReference type="Gene3D" id="2.40.110.10">
    <property type="entry name" value="Butyryl-CoA Dehydrogenase, subunit A, domain 2"/>
    <property type="match status" value="1"/>
</dbReference>
<dbReference type="GO" id="GO:0050660">
    <property type="term" value="F:flavin adenine dinucleotide binding"/>
    <property type="evidence" value="ECO:0007669"/>
    <property type="project" value="InterPro"/>
</dbReference>
<keyword evidence="11" id="KW-1185">Reference proteome</keyword>
<evidence type="ECO:0000256" key="5">
    <source>
        <dbReference type="ARBA" id="ARBA00023002"/>
    </source>
</evidence>
<dbReference type="FunFam" id="1.10.540.10:FF:000026">
    <property type="entry name" value="Acyl-CoA dehydrogenase medium chain"/>
    <property type="match status" value="1"/>
</dbReference>
<dbReference type="Proteomes" id="UP000029707">
    <property type="component" value="Unassembled WGS sequence"/>
</dbReference>
<dbReference type="InterPro" id="IPR013786">
    <property type="entry name" value="AcylCoA_DH/ox_N"/>
</dbReference>
<proteinExistence type="inferred from homology"/>
<feature type="domain" description="Acyl-CoA dehydrogenase/oxidase N-terminal" evidence="9">
    <location>
        <begin position="8"/>
        <end position="116"/>
    </location>
</feature>
<protein>
    <submittedName>
        <fullName evidence="10">Acyl-CoA dehydrogenase</fullName>
    </submittedName>
</protein>
<dbReference type="InterPro" id="IPR006091">
    <property type="entry name" value="Acyl-CoA_Oxase/DH_mid-dom"/>
</dbReference>
<gene>
    <name evidence="10" type="ORF">LS65_000405</name>
</gene>
<dbReference type="InterPro" id="IPR036250">
    <property type="entry name" value="AcylCo_DH-like_C"/>
</dbReference>
<keyword evidence="4 6" id="KW-0274">FAD</keyword>
<keyword evidence="3 6" id="KW-0285">Flavoprotein</keyword>
<dbReference type="PANTHER" id="PTHR43884">
    <property type="entry name" value="ACYL-COA DEHYDROGENASE"/>
    <property type="match status" value="1"/>
</dbReference>
<dbReference type="SUPFAM" id="SSF47203">
    <property type="entry name" value="Acyl-CoA dehydrogenase C-terminal domain-like"/>
    <property type="match status" value="1"/>
</dbReference>
<evidence type="ECO:0000313" key="11">
    <source>
        <dbReference type="Proteomes" id="UP000029707"/>
    </source>
</evidence>
<feature type="domain" description="Acyl-CoA dehydrogenase/oxidase C-terminal" evidence="7">
    <location>
        <begin position="244"/>
        <end position="361"/>
    </location>
</feature>
<accession>A0A4V6I4C7</accession>
<name>A0A4V6I4C7_9HELI</name>
<evidence type="ECO:0000259" key="9">
    <source>
        <dbReference type="Pfam" id="PF02771"/>
    </source>
</evidence>
<dbReference type="Pfam" id="PF02770">
    <property type="entry name" value="Acyl-CoA_dh_M"/>
    <property type="match status" value="1"/>
</dbReference>
<dbReference type="GO" id="GO:0003995">
    <property type="term" value="F:acyl-CoA dehydrogenase activity"/>
    <property type="evidence" value="ECO:0007669"/>
    <property type="project" value="TreeGrafter"/>
</dbReference>
<organism evidence="10 11">
    <name type="scientific">Helicobacter japonicus</name>
    <dbReference type="NCBI Taxonomy" id="425400"/>
    <lineage>
        <taxon>Bacteria</taxon>
        <taxon>Pseudomonadati</taxon>
        <taxon>Campylobacterota</taxon>
        <taxon>Epsilonproteobacteria</taxon>
        <taxon>Campylobacterales</taxon>
        <taxon>Helicobacteraceae</taxon>
        <taxon>Helicobacter</taxon>
    </lineage>
</organism>
<evidence type="ECO:0000256" key="3">
    <source>
        <dbReference type="ARBA" id="ARBA00022630"/>
    </source>
</evidence>
<dbReference type="InterPro" id="IPR037069">
    <property type="entry name" value="AcylCoA_DH/ox_N_sf"/>
</dbReference>
<dbReference type="Pfam" id="PF02771">
    <property type="entry name" value="Acyl-CoA_dh_N"/>
    <property type="match status" value="1"/>
</dbReference>
<keyword evidence="5 6" id="KW-0560">Oxidoreductase</keyword>
<reference evidence="10 11" key="1">
    <citation type="journal article" date="2014" name="Genome Announc.">
        <title>Draft genome sequences of eight enterohepatic helicobacter species isolated from both laboratory and wild rodents.</title>
        <authorList>
            <person name="Sheh A."/>
            <person name="Shen Z."/>
            <person name="Fox J.G."/>
        </authorList>
    </citation>
    <scope>NUCLEOTIDE SEQUENCE [LARGE SCALE GENOMIC DNA]</scope>
    <source>
        <strain evidence="10 11">MIT 01-6451</strain>
    </source>
</reference>
<dbReference type="InterPro" id="IPR009100">
    <property type="entry name" value="AcylCoA_DH/oxidase_NM_dom_sf"/>
</dbReference>
<comment type="similarity">
    <text evidence="2 6">Belongs to the acyl-CoA dehydrogenase family.</text>
</comment>
<dbReference type="SUPFAM" id="SSF56645">
    <property type="entry name" value="Acyl-CoA dehydrogenase NM domain-like"/>
    <property type="match status" value="1"/>
</dbReference>
<dbReference type="InterPro" id="IPR009075">
    <property type="entry name" value="AcylCo_DH/oxidase_C"/>
</dbReference>
<dbReference type="Gene3D" id="1.10.540.10">
    <property type="entry name" value="Acyl-CoA dehydrogenase/oxidase, N-terminal domain"/>
    <property type="match status" value="1"/>
</dbReference>
<dbReference type="RefSeq" id="WP_034363111.1">
    <property type="nucleotide sequence ID" value="NZ_CAJUDB010000004.1"/>
</dbReference>
<dbReference type="AlphaFoldDB" id="A0A4V6I4C7"/>
<evidence type="ECO:0000313" key="10">
    <source>
        <dbReference type="EMBL" id="TLE03273.1"/>
    </source>
</evidence>
<feature type="domain" description="Acyl-CoA oxidase/dehydrogenase middle" evidence="8">
    <location>
        <begin position="120"/>
        <end position="214"/>
    </location>
</feature>
<dbReference type="InterPro" id="IPR046373">
    <property type="entry name" value="Acyl-CoA_Oxase/DH_mid-dom_sf"/>
</dbReference>
<comment type="cofactor">
    <cofactor evidence="1 6">
        <name>FAD</name>
        <dbReference type="ChEBI" id="CHEBI:57692"/>
    </cofactor>
</comment>
<dbReference type="OrthoDB" id="9765339at2"/>
<dbReference type="EMBL" id="JRMQ02000001">
    <property type="protein sequence ID" value="TLE03273.1"/>
    <property type="molecule type" value="Genomic_DNA"/>
</dbReference>
<sequence length="381" mass="41906">MLSLEDLEKNLEQKVAEFGKTFVAPYTESIDKEARFPKEAYDELKKQGFMGLLVPKEYGGSGGSCLHHALVCYTLAQFDASTALCYMMHNVATACIATFGTKEQKEEFLPKIAKGEISFALAYSESGSGTHFGLPDITETEAGEYRILKGRKSFVTSAQQANYYLTYTNSCKVKGGKNNWITPNNAEGIYHEEGVWNGLGMRGNVSKPVQYNDVKLHTKQYLLGKDGEGEAQAGVVAMYFVVGLGAVYSGVGRASYECALNHCKSRKYTDGSSLADKELVRIHIAELYTKTQSQIALTKEAARAFDEKDSEAPCKIFACRINATQLVMDICALAMRLGGGKAYSKLIPLERYLRDAFASQVMAPSLDVLQVWLSDALLPKE</sequence>
<dbReference type="PIRSF" id="PIRSF016578">
    <property type="entry name" value="HsaA"/>
    <property type="match status" value="1"/>
</dbReference>
<dbReference type="PANTHER" id="PTHR43884:SF25">
    <property type="entry name" value="ACYL-COA DEHYDROGENASE YDBM-RELATED"/>
    <property type="match status" value="1"/>
</dbReference>
<dbReference type="STRING" id="425400.LS65_08665"/>
<evidence type="ECO:0000259" key="7">
    <source>
        <dbReference type="Pfam" id="PF00441"/>
    </source>
</evidence>
<evidence type="ECO:0000256" key="4">
    <source>
        <dbReference type="ARBA" id="ARBA00022827"/>
    </source>
</evidence>
<evidence type="ECO:0000256" key="6">
    <source>
        <dbReference type="RuleBase" id="RU362125"/>
    </source>
</evidence>